<dbReference type="Proteomes" id="UP000542125">
    <property type="component" value="Unassembled WGS sequence"/>
</dbReference>
<accession>A0A7Y9ITT9</accession>
<evidence type="ECO:0000256" key="1">
    <source>
        <dbReference type="ARBA" id="ARBA00006249"/>
    </source>
</evidence>
<keyword evidence="2" id="KW-0719">Serine esterase</keyword>
<evidence type="ECO:0000256" key="7">
    <source>
        <dbReference type="ARBA" id="ARBA00023157"/>
    </source>
</evidence>
<keyword evidence="3" id="KW-0479">Metal-binding</keyword>
<sequence length="570" mass="59503">MKHALHEVVRSAVGVGLGVGMVVTLSACSGDDDDAPAPSPTFTQSCSALVGRAVPGGTVTTAEFVAATAGTVTASSFPDHCLARGAMNARTGIDNKPYALGFELRLPVTWNSRFYYQGGSGVDGTLFVATGAYPAGGNTRNALLDGYAVVTTDSGHRAETGVANGSYLFAVDPQARLEYGDQQVPQVTAAAKQLINNFYGKAPDKSYFVGCSNGGRQAMIAAQRYPTLFDGIVAAAPGFRLTQAAVQGSVYQTQLLATIAPTGADGRPDISQSLTDTDLKSISNRILQSCDALDGATDGIVSKLSACQPDPAAWACTAGQTTDCLTPAKAAVVKQIFAGAKTSTGAQIYERWSFDPGIADAGAWRTWFLGSRSPNNALLSIFAGELSHIYTSPPTVTPDLYGYSLTANVDAEYAKTRATTPIYTVSAESFTNAESPNLDAFKARGGKLLMFNGTADPAFSFPDIEAYYRKVQARYGSDNAAESARLFAVPGMAHCSGGSYGTDQFDAFGALVKWVEQGAAPDTMTATARAAAGAPWPGRTRPLCSYPKEAIYKGTGSIESAASFECRAPS</sequence>
<protein>
    <submittedName>
        <fullName evidence="8">Feruloyl esterase</fullName>
        <ecNumber evidence="8">3.1.1.73</ecNumber>
    </submittedName>
</protein>
<dbReference type="EC" id="3.1.1.73" evidence="8"/>
<keyword evidence="7" id="KW-1015">Disulfide bond</keyword>
<reference evidence="8 9" key="1">
    <citation type="submission" date="2020-07" db="EMBL/GenBank/DDBJ databases">
        <title>Genomic Encyclopedia of Type Strains, Phase IV (KMG-V): Genome sequencing to study the core and pangenomes of soil and plant-associated prokaryotes.</title>
        <authorList>
            <person name="Whitman W."/>
        </authorList>
    </citation>
    <scope>NUCLEOTIDE SEQUENCE [LARGE SCALE GENOMIC DNA]</scope>
    <source>
        <strain evidence="8 9">SAS40</strain>
    </source>
</reference>
<dbReference type="SUPFAM" id="SSF53474">
    <property type="entry name" value="alpha/beta-Hydrolases"/>
    <property type="match status" value="1"/>
</dbReference>
<dbReference type="GO" id="GO:0046872">
    <property type="term" value="F:metal ion binding"/>
    <property type="evidence" value="ECO:0007669"/>
    <property type="project" value="UniProtKB-KW"/>
</dbReference>
<keyword evidence="5 8" id="KW-0378">Hydrolase</keyword>
<dbReference type="InterPro" id="IPR011118">
    <property type="entry name" value="Tannase/feruloyl_esterase"/>
</dbReference>
<dbReference type="InterPro" id="IPR029058">
    <property type="entry name" value="AB_hydrolase_fold"/>
</dbReference>
<dbReference type="Gene3D" id="3.40.50.1820">
    <property type="entry name" value="alpha/beta hydrolase"/>
    <property type="match status" value="1"/>
</dbReference>
<gene>
    <name evidence="8" type="ORF">FHW18_002119</name>
</gene>
<comment type="similarity">
    <text evidence="1">Belongs to the tannase family.</text>
</comment>
<dbReference type="RefSeq" id="WP_179586052.1">
    <property type="nucleotide sequence ID" value="NZ_JACBYR010000001.1"/>
</dbReference>
<evidence type="ECO:0000256" key="3">
    <source>
        <dbReference type="ARBA" id="ARBA00022723"/>
    </source>
</evidence>
<evidence type="ECO:0000256" key="5">
    <source>
        <dbReference type="ARBA" id="ARBA00022801"/>
    </source>
</evidence>
<dbReference type="EMBL" id="JACBYR010000001">
    <property type="protein sequence ID" value="NYE82848.1"/>
    <property type="molecule type" value="Genomic_DNA"/>
</dbReference>
<dbReference type="Pfam" id="PF07519">
    <property type="entry name" value="Tannase"/>
    <property type="match status" value="1"/>
</dbReference>
<evidence type="ECO:0000313" key="9">
    <source>
        <dbReference type="Proteomes" id="UP000542125"/>
    </source>
</evidence>
<dbReference type="PANTHER" id="PTHR33938">
    <property type="entry name" value="FERULOYL ESTERASE B-RELATED"/>
    <property type="match status" value="1"/>
</dbReference>
<organism evidence="8 9">
    <name type="scientific">Pigmentiphaga litoralis</name>
    <dbReference type="NCBI Taxonomy" id="516702"/>
    <lineage>
        <taxon>Bacteria</taxon>
        <taxon>Pseudomonadati</taxon>
        <taxon>Pseudomonadota</taxon>
        <taxon>Betaproteobacteria</taxon>
        <taxon>Burkholderiales</taxon>
        <taxon>Alcaligenaceae</taxon>
        <taxon>Pigmentiphaga</taxon>
    </lineage>
</organism>
<proteinExistence type="inferred from homology"/>
<dbReference type="PROSITE" id="PS51257">
    <property type="entry name" value="PROKAR_LIPOPROTEIN"/>
    <property type="match status" value="1"/>
</dbReference>
<dbReference type="GO" id="GO:0030600">
    <property type="term" value="F:feruloyl esterase activity"/>
    <property type="evidence" value="ECO:0007669"/>
    <property type="project" value="UniProtKB-EC"/>
</dbReference>
<dbReference type="AlphaFoldDB" id="A0A7Y9ITT9"/>
<evidence type="ECO:0000256" key="6">
    <source>
        <dbReference type="ARBA" id="ARBA00022837"/>
    </source>
</evidence>
<keyword evidence="6" id="KW-0106">Calcium</keyword>
<name>A0A7Y9ITT9_9BURK</name>
<dbReference type="PANTHER" id="PTHR33938:SF15">
    <property type="entry name" value="FERULOYL ESTERASE B-RELATED"/>
    <property type="match status" value="1"/>
</dbReference>
<evidence type="ECO:0000256" key="4">
    <source>
        <dbReference type="ARBA" id="ARBA00022729"/>
    </source>
</evidence>
<evidence type="ECO:0000313" key="8">
    <source>
        <dbReference type="EMBL" id="NYE82848.1"/>
    </source>
</evidence>
<comment type="caution">
    <text evidence="8">The sequence shown here is derived from an EMBL/GenBank/DDBJ whole genome shotgun (WGS) entry which is preliminary data.</text>
</comment>
<keyword evidence="9" id="KW-1185">Reference proteome</keyword>
<evidence type="ECO:0000256" key="2">
    <source>
        <dbReference type="ARBA" id="ARBA00022487"/>
    </source>
</evidence>
<keyword evidence="4" id="KW-0732">Signal</keyword>